<evidence type="ECO:0000313" key="2">
    <source>
        <dbReference type="EnsemblPlants" id="OBART11G13000.1"/>
    </source>
</evidence>
<sequence length="107" mass="11515">MGFSPWTVKRELGDGIGGRRRLLSPSASASASPSRSSVAVPVPVRERRRSVLPIQITPPHPPARRTPPPAVGPLRLRLLSEIRSTAQPLLCTSTSATKLCMAEPLRC</sequence>
<dbReference type="AlphaFoldDB" id="A0A0D3HLN7"/>
<feature type="compositionally biased region" description="Pro residues" evidence="1">
    <location>
        <begin position="56"/>
        <end position="71"/>
    </location>
</feature>
<dbReference type="Gramene" id="OBART11G13000.1">
    <property type="protein sequence ID" value="OBART11G13000.1"/>
    <property type="gene ID" value="OBART11G13000"/>
</dbReference>
<feature type="compositionally biased region" description="Low complexity" evidence="1">
    <location>
        <begin position="23"/>
        <end position="43"/>
    </location>
</feature>
<dbReference type="Proteomes" id="UP000026960">
    <property type="component" value="Chromosome 11"/>
</dbReference>
<protein>
    <submittedName>
        <fullName evidence="2">Uncharacterized protein</fullName>
    </submittedName>
</protein>
<dbReference type="EnsemblPlants" id="OBART11G13000.1">
    <property type="protein sequence ID" value="OBART11G13000.1"/>
    <property type="gene ID" value="OBART11G13000"/>
</dbReference>
<dbReference type="STRING" id="65489.A0A0D3HLN7"/>
<feature type="region of interest" description="Disordered" evidence="1">
    <location>
        <begin position="17"/>
        <end position="72"/>
    </location>
</feature>
<proteinExistence type="predicted"/>
<reference evidence="2" key="1">
    <citation type="journal article" date="2009" name="Rice">
        <title>De Novo Next Generation Sequencing of Plant Genomes.</title>
        <authorList>
            <person name="Rounsley S."/>
            <person name="Marri P.R."/>
            <person name="Yu Y."/>
            <person name="He R."/>
            <person name="Sisneros N."/>
            <person name="Goicoechea J.L."/>
            <person name="Lee S.J."/>
            <person name="Angelova A."/>
            <person name="Kudrna D."/>
            <person name="Luo M."/>
            <person name="Affourtit J."/>
            <person name="Desany B."/>
            <person name="Knight J."/>
            <person name="Niazi F."/>
            <person name="Egholm M."/>
            <person name="Wing R.A."/>
        </authorList>
    </citation>
    <scope>NUCLEOTIDE SEQUENCE [LARGE SCALE GENOMIC DNA]</scope>
    <source>
        <strain evidence="2">cv. IRGC 105608</strain>
    </source>
</reference>
<accession>A0A0D3HLN7</accession>
<dbReference type="PaxDb" id="65489-OBART11G13000.1"/>
<name>A0A0D3HLN7_9ORYZ</name>
<dbReference type="HOGENOM" id="CLU_145056_0_0_1"/>
<reference evidence="2" key="2">
    <citation type="submission" date="2015-03" db="UniProtKB">
        <authorList>
            <consortium name="EnsemblPlants"/>
        </authorList>
    </citation>
    <scope>IDENTIFICATION</scope>
</reference>
<evidence type="ECO:0000313" key="3">
    <source>
        <dbReference type="Proteomes" id="UP000026960"/>
    </source>
</evidence>
<evidence type="ECO:0000256" key="1">
    <source>
        <dbReference type="SAM" id="MobiDB-lite"/>
    </source>
</evidence>
<organism evidence="2">
    <name type="scientific">Oryza barthii</name>
    <dbReference type="NCBI Taxonomy" id="65489"/>
    <lineage>
        <taxon>Eukaryota</taxon>
        <taxon>Viridiplantae</taxon>
        <taxon>Streptophyta</taxon>
        <taxon>Embryophyta</taxon>
        <taxon>Tracheophyta</taxon>
        <taxon>Spermatophyta</taxon>
        <taxon>Magnoliopsida</taxon>
        <taxon>Liliopsida</taxon>
        <taxon>Poales</taxon>
        <taxon>Poaceae</taxon>
        <taxon>BOP clade</taxon>
        <taxon>Oryzoideae</taxon>
        <taxon>Oryzeae</taxon>
        <taxon>Oryzinae</taxon>
        <taxon>Oryza</taxon>
    </lineage>
</organism>
<keyword evidence="3" id="KW-1185">Reference proteome</keyword>